<dbReference type="STRING" id="755172.HMPREF1863_00329"/>
<accession>A0A134AJY3</accession>
<dbReference type="RefSeq" id="WP_068366738.1">
    <property type="nucleotide sequence ID" value="NZ_KQ960160.1"/>
</dbReference>
<dbReference type="EMBL" id="LSDG01000008">
    <property type="protein sequence ID" value="KXB68012.1"/>
    <property type="molecule type" value="Genomic_DNA"/>
</dbReference>
<organism evidence="1 2">
    <name type="scientific">Aedoeadaptatus coxii</name>
    <dbReference type="NCBI Taxonomy" id="755172"/>
    <lineage>
        <taxon>Bacteria</taxon>
        <taxon>Bacillati</taxon>
        <taxon>Bacillota</taxon>
        <taxon>Tissierellia</taxon>
        <taxon>Tissierellales</taxon>
        <taxon>Peptoniphilaceae</taxon>
        <taxon>Aedoeadaptatus</taxon>
    </lineage>
</organism>
<dbReference type="OrthoDB" id="1699451at2"/>
<name>A0A134AJY3_9FIRM</name>
<evidence type="ECO:0000313" key="2">
    <source>
        <dbReference type="Proteomes" id="UP000070442"/>
    </source>
</evidence>
<dbReference type="AlphaFoldDB" id="A0A134AJY3"/>
<dbReference type="PATRIC" id="fig|755172.3.peg.316"/>
<proteinExistence type="predicted"/>
<comment type="caution">
    <text evidence="1">The sequence shown here is derived from an EMBL/GenBank/DDBJ whole genome shotgun (WGS) entry which is preliminary data.</text>
</comment>
<evidence type="ECO:0000313" key="1">
    <source>
        <dbReference type="EMBL" id="KXB68012.1"/>
    </source>
</evidence>
<gene>
    <name evidence="1" type="ORF">HMPREF1863_00329</name>
</gene>
<protein>
    <submittedName>
        <fullName evidence="1">Uncharacterized protein</fullName>
    </submittedName>
</protein>
<reference evidence="2" key="1">
    <citation type="submission" date="2016-01" db="EMBL/GenBank/DDBJ databases">
        <authorList>
            <person name="Mitreva M."/>
            <person name="Pepin K.H."/>
            <person name="Mihindukulasuriya K.A."/>
            <person name="Fulton R."/>
            <person name="Fronick C."/>
            <person name="O'Laughlin M."/>
            <person name="Miner T."/>
            <person name="Herter B."/>
            <person name="Rosa B.A."/>
            <person name="Cordes M."/>
            <person name="Tomlinson C."/>
            <person name="Wollam A."/>
            <person name="Palsikar V.B."/>
            <person name="Mardis E.R."/>
            <person name="Wilson R.K."/>
        </authorList>
    </citation>
    <scope>NUCLEOTIDE SEQUENCE [LARGE SCALE GENOMIC DNA]</scope>
    <source>
        <strain evidence="2">DNF00729</strain>
    </source>
</reference>
<keyword evidence="2" id="KW-1185">Reference proteome</keyword>
<dbReference type="Proteomes" id="UP000070442">
    <property type="component" value="Unassembled WGS sequence"/>
</dbReference>
<sequence>MTKQFKHESDDYIPLLDNGKIYIRPEWMPYDELFVDFVNPLNKNDIMQKYVKINTLSKEEFIKYRKEGRIPADYKIEDWIKC</sequence>